<dbReference type="EMBL" id="MF189175">
    <property type="protein sequence ID" value="ASR80504.1"/>
    <property type="molecule type" value="Genomic_DNA"/>
</dbReference>
<feature type="transmembrane region" description="Helical" evidence="1">
    <location>
        <begin position="6"/>
        <end position="30"/>
    </location>
</feature>
<protein>
    <recommendedName>
        <fullName evidence="4">MetS family NSS transporter small subunit</fullName>
    </recommendedName>
</protein>
<organism evidence="2 3">
    <name type="scientific">Arthrobacter phage Tribby</name>
    <dbReference type="NCBI Taxonomy" id="2024279"/>
    <lineage>
        <taxon>Viruses</taxon>
        <taxon>Duplodnaviria</taxon>
        <taxon>Heunggongvirae</taxon>
        <taxon>Uroviricota</taxon>
        <taxon>Caudoviricetes</taxon>
        <taxon>Mudcatvirus</taxon>
        <taxon>Mudcatvirus tribby</taxon>
    </lineage>
</organism>
<keyword evidence="1" id="KW-1133">Transmembrane helix</keyword>
<evidence type="ECO:0000313" key="3">
    <source>
        <dbReference type="Proteomes" id="UP000221847"/>
    </source>
</evidence>
<keyword evidence="3" id="KW-1185">Reference proteome</keyword>
<proteinExistence type="predicted"/>
<keyword evidence="1" id="KW-0812">Transmembrane</keyword>
<sequence>MTAMKVLFHIIMTLITGGFWLVGLAIWYMVKKK</sequence>
<dbReference type="Proteomes" id="UP000221847">
    <property type="component" value="Segment"/>
</dbReference>
<accession>A0A222Z8V7</accession>
<evidence type="ECO:0000256" key="1">
    <source>
        <dbReference type="SAM" id="Phobius"/>
    </source>
</evidence>
<evidence type="ECO:0000313" key="2">
    <source>
        <dbReference type="EMBL" id="ASR80504.1"/>
    </source>
</evidence>
<reference evidence="2 3" key="1">
    <citation type="submission" date="2017-06" db="EMBL/GenBank/DDBJ databases">
        <authorList>
            <person name="Liotta M."/>
            <person name="Carduner K."/>
            <person name="Francomacaro L."/>
            <person name="Gutkin P."/>
            <person name="Kremp M."/>
            <person name="Marcotte E."/>
            <person name="McAuley E."/>
            <person name="Otto L."/>
            <person name="Pizzorno M."/>
            <person name="Stowe E."/>
            <person name="Krukonis G."/>
            <person name="Klyczek K."/>
            <person name="Garlena R.A."/>
            <person name="Russell D.A."/>
            <person name="Pope W.H."/>
            <person name="Jacobs-Sera D."/>
            <person name="Hendrix R.W."/>
            <person name="Hatfull G.F."/>
        </authorList>
    </citation>
    <scope>NUCLEOTIDE SEQUENCE [LARGE SCALE GENOMIC DNA]</scope>
</reference>
<keyword evidence="1" id="KW-0472">Membrane</keyword>
<evidence type="ECO:0008006" key="4">
    <source>
        <dbReference type="Google" id="ProtNLM"/>
    </source>
</evidence>
<name>A0A222Z8V7_9CAUD</name>
<gene>
    <name evidence="2" type="ORF">SEA_TRIBBY_53</name>
</gene>